<dbReference type="AlphaFoldDB" id="A0AAW1V9R7"/>
<evidence type="ECO:0000256" key="1">
    <source>
        <dbReference type="SAM" id="MobiDB-lite"/>
    </source>
</evidence>
<comment type="caution">
    <text evidence="2">The sequence shown here is derived from an EMBL/GenBank/DDBJ whole genome shotgun (WGS) entry which is preliminary data.</text>
</comment>
<name>A0AAW1V9R7_9CUCU</name>
<feature type="region of interest" description="Disordered" evidence="1">
    <location>
        <begin position="1"/>
        <end position="73"/>
    </location>
</feature>
<reference evidence="2 3" key="1">
    <citation type="submission" date="2023-03" db="EMBL/GenBank/DDBJ databases">
        <title>Genome insight into feeding habits of ladybird beetles.</title>
        <authorList>
            <person name="Li H.-S."/>
            <person name="Huang Y.-H."/>
            <person name="Pang H."/>
        </authorList>
    </citation>
    <scope>NUCLEOTIDE SEQUENCE [LARGE SCALE GENOMIC DNA]</scope>
    <source>
        <strain evidence="2">SYSU_2023b</strain>
        <tissue evidence="2">Whole body</tissue>
    </source>
</reference>
<protein>
    <submittedName>
        <fullName evidence="2">Uncharacterized protein</fullName>
    </submittedName>
</protein>
<accession>A0AAW1V9R7</accession>
<keyword evidence="3" id="KW-1185">Reference proteome</keyword>
<evidence type="ECO:0000313" key="3">
    <source>
        <dbReference type="Proteomes" id="UP001431783"/>
    </source>
</evidence>
<organism evidence="2 3">
    <name type="scientific">Henosepilachna vigintioctopunctata</name>
    <dbReference type="NCBI Taxonomy" id="420089"/>
    <lineage>
        <taxon>Eukaryota</taxon>
        <taxon>Metazoa</taxon>
        <taxon>Ecdysozoa</taxon>
        <taxon>Arthropoda</taxon>
        <taxon>Hexapoda</taxon>
        <taxon>Insecta</taxon>
        <taxon>Pterygota</taxon>
        <taxon>Neoptera</taxon>
        <taxon>Endopterygota</taxon>
        <taxon>Coleoptera</taxon>
        <taxon>Polyphaga</taxon>
        <taxon>Cucujiformia</taxon>
        <taxon>Coccinelloidea</taxon>
        <taxon>Coccinellidae</taxon>
        <taxon>Epilachninae</taxon>
        <taxon>Epilachnini</taxon>
        <taxon>Henosepilachna</taxon>
    </lineage>
</organism>
<proteinExistence type="predicted"/>
<gene>
    <name evidence="2" type="ORF">WA026_019903</name>
</gene>
<sequence>MASLFEKIMQKFAEQETRRKQEKQEEQKRREQEQEEEQKRREQEKLEKEKRRLEKEQRRLEKEQRREQQRQEDKQHLLIMVANWGQQNKGKLEVELRLEMSPEKGDYDETDILVAEVKMSSRGRKLINPKHLNEYKVSSAKHKVIQ</sequence>
<dbReference type="Proteomes" id="UP001431783">
    <property type="component" value="Unassembled WGS sequence"/>
</dbReference>
<dbReference type="EMBL" id="JARQZJ010000134">
    <property type="protein sequence ID" value="KAK9892451.1"/>
    <property type="molecule type" value="Genomic_DNA"/>
</dbReference>
<evidence type="ECO:0000313" key="2">
    <source>
        <dbReference type="EMBL" id="KAK9892451.1"/>
    </source>
</evidence>
<feature type="compositionally biased region" description="Basic and acidic residues" evidence="1">
    <location>
        <begin position="13"/>
        <end position="73"/>
    </location>
</feature>